<dbReference type="STRING" id="1070319.CAGGBEG34_330013"/>
<organism evidence="2 3">
    <name type="scientific">Candidatus Glomeribacter gigasporarum BEG34</name>
    <dbReference type="NCBI Taxonomy" id="1070319"/>
    <lineage>
        <taxon>Bacteria</taxon>
        <taxon>Pseudomonadati</taxon>
        <taxon>Pseudomonadota</taxon>
        <taxon>Betaproteobacteria</taxon>
        <taxon>Burkholderiales</taxon>
        <taxon>Burkholderiaceae</taxon>
        <taxon>Candidatus Glomeribacter</taxon>
    </lineage>
</organism>
<feature type="domain" description="DUF6475" evidence="1">
    <location>
        <begin position="105"/>
        <end position="194"/>
    </location>
</feature>
<dbReference type="EMBL" id="CAFB01000051">
    <property type="protein sequence ID" value="CCD29918.1"/>
    <property type="molecule type" value="Genomic_DNA"/>
</dbReference>
<keyword evidence="3" id="KW-1185">Reference proteome</keyword>
<comment type="caution">
    <text evidence="2">The sequence shown here is derived from an EMBL/GenBank/DDBJ whole genome shotgun (WGS) entry which is preliminary data.</text>
</comment>
<gene>
    <name evidence="2" type="ORF">CAGGBEG34_330013</name>
</gene>
<sequence>MDVKTSQLTAYPERFQALIQGVYDFYGKDLSRFTLSLWWCAMRPYDLAAVTDALNRHCVNPDTGQFLPKPADVVRMLGGSTQDAALIAWAKVDQAVRGVGPYQSVVFEDALIHRVLAEMGGWIPLGSKTEDEWPFVRNEFVNRYRGYRMRSETPDYPPVLIGLFEAQNRQSGYSVQPPVLVGDVEAAKRVMHGGTHQPLIGFTRMQLAPPEAQPALRIETQKKAA</sequence>
<name>G2JAW6_9BURK</name>
<evidence type="ECO:0000313" key="3">
    <source>
        <dbReference type="Proteomes" id="UP000054051"/>
    </source>
</evidence>
<reference evidence="2 3" key="1">
    <citation type="submission" date="2011-08" db="EMBL/GenBank/DDBJ databases">
        <title>The genome of the obligate endobacterium of an arbuscular mycorrhizal fungus reveals an interphylum network of nutritional interactions.</title>
        <authorList>
            <person name="Ghignone S."/>
            <person name="Salvioli A."/>
            <person name="Anca I."/>
            <person name="Lumini E."/>
            <person name="Ortu G."/>
            <person name="Petiti L."/>
            <person name="Cruveiller S."/>
            <person name="Bianciotto V."/>
            <person name="Piffanelli P."/>
            <person name="Lanfranco L."/>
            <person name="Bonfante P."/>
        </authorList>
    </citation>
    <scope>NUCLEOTIDE SEQUENCE [LARGE SCALE GENOMIC DNA]</scope>
    <source>
        <strain evidence="2 3">BEG34</strain>
    </source>
</reference>
<dbReference type="eggNOG" id="ENOG502ZBUW">
    <property type="taxonomic scope" value="Bacteria"/>
</dbReference>
<dbReference type="InterPro" id="IPR045521">
    <property type="entry name" value="DUF6475"/>
</dbReference>
<protein>
    <submittedName>
        <fullName evidence="2">Bacteriophage protein, Gp10</fullName>
    </submittedName>
</protein>
<dbReference type="Proteomes" id="UP000054051">
    <property type="component" value="Unassembled WGS sequence"/>
</dbReference>
<evidence type="ECO:0000259" key="1">
    <source>
        <dbReference type="Pfam" id="PF20081"/>
    </source>
</evidence>
<dbReference type="Pfam" id="PF20081">
    <property type="entry name" value="DUF6475"/>
    <property type="match status" value="1"/>
</dbReference>
<evidence type="ECO:0000313" key="2">
    <source>
        <dbReference type="EMBL" id="CCD29918.1"/>
    </source>
</evidence>
<proteinExistence type="predicted"/>
<accession>G2JAW6</accession>
<dbReference type="AlphaFoldDB" id="G2JAW6"/>